<dbReference type="SMART" id="SM00256">
    <property type="entry name" value="FBOX"/>
    <property type="match status" value="1"/>
</dbReference>
<dbReference type="RefSeq" id="XP_002675352.1">
    <property type="nucleotide sequence ID" value="XM_002675306.1"/>
</dbReference>
<feature type="transmembrane region" description="Helical" evidence="2">
    <location>
        <begin position="401"/>
        <end position="434"/>
    </location>
</feature>
<gene>
    <name evidence="4" type="ORF">NAEGRDRAFT_80314</name>
</gene>
<feature type="transmembrane region" description="Helical" evidence="2">
    <location>
        <begin position="446"/>
        <end position="466"/>
    </location>
</feature>
<feature type="region of interest" description="Disordered" evidence="1">
    <location>
        <begin position="73"/>
        <end position="105"/>
    </location>
</feature>
<dbReference type="EMBL" id="GG738878">
    <property type="protein sequence ID" value="EFC42608.1"/>
    <property type="molecule type" value="Genomic_DNA"/>
</dbReference>
<dbReference type="InterPro" id="IPR001810">
    <property type="entry name" value="F-box_dom"/>
</dbReference>
<keyword evidence="2" id="KW-1133">Transmembrane helix</keyword>
<feature type="region of interest" description="Disordered" evidence="1">
    <location>
        <begin position="1"/>
        <end position="48"/>
    </location>
</feature>
<keyword evidence="2" id="KW-0812">Transmembrane</keyword>
<dbReference type="Gene3D" id="1.20.1280.50">
    <property type="match status" value="1"/>
</dbReference>
<feature type="transmembrane region" description="Helical" evidence="2">
    <location>
        <begin position="290"/>
        <end position="311"/>
    </location>
</feature>
<feature type="compositionally biased region" description="Polar residues" evidence="1">
    <location>
        <begin position="8"/>
        <end position="17"/>
    </location>
</feature>
<organism evidence="5">
    <name type="scientific">Naegleria gruberi</name>
    <name type="common">Amoeba</name>
    <dbReference type="NCBI Taxonomy" id="5762"/>
    <lineage>
        <taxon>Eukaryota</taxon>
        <taxon>Discoba</taxon>
        <taxon>Heterolobosea</taxon>
        <taxon>Tetramitia</taxon>
        <taxon>Eutetramitia</taxon>
        <taxon>Vahlkampfiidae</taxon>
        <taxon>Naegleria</taxon>
    </lineage>
</organism>
<protein>
    <submittedName>
        <fullName evidence="4">F-box domain-containing protein</fullName>
    </submittedName>
</protein>
<feature type="domain" description="F-box" evidence="3">
    <location>
        <begin position="145"/>
        <end position="191"/>
    </location>
</feature>
<feature type="compositionally biased region" description="Low complexity" evidence="1">
    <location>
        <begin position="32"/>
        <end position="45"/>
    </location>
</feature>
<name>D2VKJ6_NAEGR</name>
<feature type="transmembrane region" description="Helical" evidence="2">
    <location>
        <begin position="478"/>
        <end position="501"/>
    </location>
</feature>
<reference evidence="4 5" key="1">
    <citation type="journal article" date="2010" name="Cell">
        <title>The genome of Naegleria gruberi illuminates early eukaryotic versatility.</title>
        <authorList>
            <person name="Fritz-Laylin L.K."/>
            <person name="Prochnik S.E."/>
            <person name="Ginger M.L."/>
            <person name="Dacks J.B."/>
            <person name="Carpenter M.L."/>
            <person name="Field M.C."/>
            <person name="Kuo A."/>
            <person name="Paredez A."/>
            <person name="Chapman J."/>
            <person name="Pham J."/>
            <person name="Shu S."/>
            <person name="Neupane R."/>
            <person name="Cipriano M."/>
            <person name="Mancuso J."/>
            <person name="Tu H."/>
            <person name="Salamov A."/>
            <person name="Lindquist E."/>
            <person name="Shapiro H."/>
            <person name="Lucas S."/>
            <person name="Grigoriev I.V."/>
            <person name="Cande W.Z."/>
            <person name="Fulton C."/>
            <person name="Rokhsar D.S."/>
            <person name="Dawson S.C."/>
        </authorList>
    </citation>
    <scope>NUCLEOTIDE SEQUENCE [LARGE SCALE GENOMIC DNA]</scope>
    <source>
        <strain evidence="4 5">NEG-M</strain>
    </source>
</reference>
<sequence length="564" mass="64167">MDDDRSSSDLSIQSEENTPPPIAGITNDNALVTTDTNDGTGNVGNIPPPPPLSSVVPVYLPANLMKPIEVVPRIPTNGSFSDSSESDDDEDLGYHRPIQPPIETPIKPRVFKEPTYDQIKPVIGIPIPNANTDRTNEIMSGWITKYNYDNVPPEALMEIFKFVDVKTLSTCSLVSKNWHFATLHDALWEDSVRKLFERFNNQESDYYAIDCGRMNKKYGTPIKPPPKIKKIEDYVTIENGKIVSYHTLRALNIEQGKKKLISKLKRDRKEYWRTKFQEKYDNASSLKYRYFFGFSTLVYISLFIFFCLVAVNDAIPKSVIPNWHLYSFIPLWFFFLFGFGTLFFVFFMYTSASRDCEILILGGVILLVVFGGLASAILSFLNVAVLPVTYNYDRFSDQYVISWFIVLIPAYIFAVVMFIAQLVAVGIVLIEDWLNQATVKKKWKHFGVAMFFSTMNLLMIAGIGMVGISLEYPTFFPIYYPAIPAIIVVLGFIVVAIKELWKDRNNQYSSDKYILSFGLVFFIALAINIVIIGLYPFLLSYSWFSSLLPLTAAYAFVCRVIYEG</sequence>
<keyword evidence="5" id="KW-1185">Reference proteome</keyword>
<evidence type="ECO:0000256" key="2">
    <source>
        <dbReference type="SAM" id="Phobius"/>
    </source>
</evidence>
<dbReference type="AlphaFoldDB" id="D2VKJ6"/>
<dbReference type="PROSITE" id="PS50181">
    <property type="entry name" value="FBOX"/>
    <property type="match status" value="1"/>
</dbReference>
<accession>D2VKJ6</accession>
<feature type="transmembrane region" description="Helical" evidence="2">
    <location>
        <begin position="541"/>
        <end position="562"/>
    </location>
</feature>
<dbReference type="KEGG" id="ngr:NAEGRDRAFT_80314"/>
<dbReference type="InterPro" id="IPR036047">
    <property type="entry name" value="F-box-like_dom_sf"/>
</dbReference>
<dbReference type="VEuPathDB" id="AmoebaDB:NAEGRDRAFT_80314"/>
<evidence type="ECO:0000313" key="5">
    <source>
        <dbReference type="Proteomes" id="UP000006671"/>
    </source>
</evidence>
<feature type="transmembrane region" description="Helical" evidence="2">
    <location>
        <begin position="358"/>
        <end position="381"/>
    </location>
</feature>
<dbReference type="GeneID" id="8852042"/>
<dbReference type="SUPFAM" id="SSF81383">
    <property type="entry name" value="F-box domain"/>
    <property type="match status" value="1"/>
</dbReference>
<keyword evidence="2" id="KW-0472">Membrane</keyword>
<dbReference type="InParanoid" id="D2VKJ6"/>
<feature type="transmembrane region" description="Helical" evidence="2">
    <location>
        <begin position="513"/>
        <end position="535"/>
    </location>
</feature>
<dbReference type="Proteomes" id="UP000006671">
    <property type="component" value="Unassembled WGS sequence"/>
</dbReference>
<evidence type="ECO:0000256" key="1">
    <source>
        <dbReference type="SAM" id="MobiDB-lite"/>
    </source>
</evidence>
<dbReference type="OMA" id="YSFIPLW"/>
<evidence type="ECO:0000313" key="4">
    <source>
        <dbReference type="EMBL" id="EFC42608.1"/>
    </source>
</evidence>
<dbReference type="OrthoDB" id="10257471at2759"/>
<evidence type="ECO:0000259" key="3">
    <source>
        <dbReference type="PROSITE" id="PS50181"/>
    </source>
</evidence>
<feature type="transmembrane region" description="Helical" evidence="2">
    <location>
        <begin position="323"/>
        <end position="346"/>
    </location>
</feature>
<proteinExistence type="predicted"/>
<dbReference type="Pfam" id="PF12937">
    <property type="entry name" value="F-box-like"/>
    <property type="match status" value="1"/>
</dbReference>